<keyword evidence="2" id="KW-1185">Reference proteome</keyword>
<organism evidence="1 2">
    <name type="scientific">Candida boidinii</name>
    <name type="common">Yeast</name>
    <dbReference type="NCBI Taxonomy" id="5477"/>
    <lineage>
        <taxon>Eukaryota</taxon>
        <taxon>Fungi</taxon>
        <taxon>Dikarya</taxon>
        <taxon>Ascomycota</taxon>
        <taxon>Saccharomycotina</taxon>
        <taxon>Pichiomycetes</taxon>
        <taxon>Pichiales</taxon>
        <taxon>Pichiaceae</taxon>
        <taxon>Ogataea</taxon>
        <taxon>Ogataea/Candida clade</taxon>
    </lineage>
</organism>
<proteinExistence type="predicted"/>
<protein>
    <submittedName>
        <fullName evidence="1">Unnamed protein product</fullName>
    </submittedName>
</protein>
<sequence>MDSAKIKELWQGKNSSSLSNKVITTILRQVELWIAEGNVKSLDDLTDSGYVQQYLWKHFHKDCTLDHIISLLNLINYNTKLLSIIVNDENKFRSVLFRALSIFKNKEQNQAILNFMILLIDRLSSNDVIRNLLTPIFSIVIFDNEKLTQLRYKILNNNELQQLYTESVEEFNNYTTDEDNEIKYLSKTWLADLIFQFNDCTDVIQLNLTLKLLVKIVSFLPTRMFVNQILKELNFVCLLRAHSKAKLLDEQLINLLQYLVYYPIDDFSGEINSLENLRLDNINKFSVFQSLLFKYAGNTNNKLFEFDLDYDNLKFQPKFMDVVESLNFSSKDLNLILKEMNIIVSLFSDSSLNDKNLLLTILWYNVGDLFSNYEIESFEVPGLTEDSGSSFNMIERNYLSLKDFQFNIYNRKFNKLVNQLKEHVSNVSKKNKSIYLYQLKSEIVSLENDNRKLFELKLDSNKRLFDITLDLKGYSHQHQAGWNSLESGSVLYFTGTDKAIGEDFYIPLRLLNISSSNSNNSKTKHLTVSVISNTENMRLMAIYEKSEKKDVIRMNKELESSLKALESFNDFVLDSTDSHIPEWFADIVLGISNENSPNDEPIQLDLNCHIGYDTLTKYYDIEDNEEPAKKKRKTIECDVGEQDSKAVEFSKNGTSISYNSK</sequence>
<dbReference type="EMBL" id="BSXV01003028">
    <property type="protein sequence ID" value="GME97380.1"/>
    <property type="molecule type" value="Genomic_DNA"/>
</dbReference>
<reference evidence="1" key="1">
    <citation type="submission" date="2023-04" db="EMBL/GenBank/DDBJ databases">
        <title>Candida boidinii NBRC 1967.</title>
        <authorList>
            <person name="Ichikawa N."/>
            <person name="Sato H."/>
            <person name="Tonouchi N."/>
        </authorList>
    </citation>
    <scope>NUCLEOTIDE SEQUENCE</scope>
    <source>
        <strain evidence="1">NBRC 1967</strain>
    </source>
</reference>
<evidence type="ECO:0000313" key="1">
    <source>
        <dbReference type="EMBL" id="GME97380.1"/>
    </source>
</evidence>
<accession>A0ACB5TXZ3</accession>
<name>A0ACB5TXZ3_CANBO</name>
<gene>
    <name evidence="1" type="ORF">Cboi01_000459000</name>
</gene>
<evidence type="ECO:0000313" key="2">
    <source>
        <dbReference type="Proteomes" id="UP001165101"/>
    </source>
</evidence>
<comment type="caution">
    <text evidence="1">The sequence shown here is derived from an EMBL/GenBank/DDBJ whole genome shotgun (WGS) entry which is preliminary data.</text>
</comment>
<dbReference type="Proteomes" id="UP001165101">
    <property type="component" value="Unassembled WGS sequence"/>
</dbReference>